<evidence type="ECO:0000256" key="6">
    <source>
        <dbReference type="ARBA" id="ARBA00023315"/>
    </source>
</evidence>
<dbReference type="InterPro" id="IPR050091">
    <property type="entry name" value="PKS_NRPS_Biosynth_Enz"/>
</dbReference>
<keyword evidence="1" id="KW-0596">Phosphopantetheine</keyword>
<dbReference type="InterPro" id="IPR014031">
    <property type="entry name" value="Ketoacyl_synth_C"/>
</dbReference>
<keyword evidence="10" id="KW-0378">Hydrolase</keyword>
<dbReference type="SMART" id="SM01294">
    <property type="entry name" value="PKS_PP_betabranch"/>
    <property type="match status" value="1"/>
</dbReference>
<accession>A0ABW8HD27</accession>
<dbReference type="InterPro" id="IPR016039">
    <property type="entry name" value="Thiolase-like"/>
</dbReference>
<feature type="compositionally biased region" description="Low complexity" evidence="7">
    <location>
        <begin position="1081"/>
        <end position="1092"/>
    </location>
</feature>
<feature type="domain" description="Carrier" evidence="8">
    <location>
        <begin position="95"/>
        <end position="170"/>
    </location>
</feature>
<dbReference type="GO" id="GO:0016787">
    <property type="term" value="F:hydrolase activity"/>
    <property type="evidence" value="ECO:0007669"/>
    <property type="project" value="UniProtKB-KW"/>
</dbReference>
<dbReference type="InterPro" id="IPR016035">
    <property type="entry name" value="Acyl_Trfase/lysoPLipase"/>
</dbReference>
<sequence>MSGSAEARARFRAHSGGITALATDEGLALLDAAGRTGQAALVPVRLDLAALRSAGQGVPELLLGLVPPARRSAAGSGQEDLADRLSRLPAADRLDVVRELVREHVAAVLGHSTAEVIELDRAFQDLGFDSLTAVELRNRLSSVTGTQLSATLVFDHPTPEALADYLVAEFTDEDREAEEAAAPVVAVDEPIAIVGMACRYPGGVNSPEDLWRLVSAGGDGITPLPGDRGWDLDEWLGAGAADGPEVQGGFVDDAPCFDAAFFGISPNEALVMDPQQRMLLETSWEALERAGIAPATLRGSATGVFAGAMHTEYDPGMFGTLDHTAGYRATGLSQSVVSGRVSYALGFEGPAVTVDTACSSSLVALHWAIQALRQGDCSLALAGGVTTIVTPSAFVNSGGRSELASDGRCKSFSADADGIGWAEGVGVLVVERLSDARRNNHEVLAVVRGSAINHHGASNGLTSPNGPSQERLIRRALATAGLQPTEVDAVEGHGTGTPLGDSIEVRSLLSTYGQDRNDDRPLWLGSVKSNIGHTQSASGVAGVIKMVMALRHEQLPMTLHSREAATDVDWASGHVRLLRETVPWPATGGRPRRAGVSSFGFSGTNAHTIIEQAPEPEQPSTGEEPRPEQEGPLLPWTLSARGRDALPAQAERLLAHVTARPDLDPLDVAYSLATFRPPLPHRAVVTGTGRDDLLRGLAALAQGGEDPGLTVGTARSGGRVAFLLPGQGAVRPGTGRELYAAFPVFADALDTVCARFDRLLDRPLREVMFADEGSVPGRLLEQTTFAHAALFALEVALFRLLESWGVRADFLAGHSAGEIAAAHLAGVLSLKDAVKLVAARGTLVQELPAGGAMVAIGASEDEIRPMLTDDTAIASVDGPASVVLSGDEEDVLRIAAHWEDRGRTTRRLSARRALNSPLMDDVVEDLADVADELSFDAPRIPLVSTVTGRLATEDDLDEPEHWSDQLRATVRFQDAIRTLEAEGVTRFVELGADGTLLAAVPSCLTGETGEATLAPVLEQGRPEAVAALHAAGTLHASGAEVDLKRLFAGRGARSVELPPYAFHRRRYWAEMDTLARGGEPGTEAAADATTTGREPAAGPDPAGLRRRLAGLSADRQERELCGLVRQLAADLLGHETADAVDADLSFPESGFDSLAAARLRDRMNAETGLSLPVTAVFDHHSPARLAQHLRTELAAGDAVTAVAGEAPAASGGDGRGDMLRTLFREAVGNGRLFEGLDMLSAVAAMRPAFGTVTELAEPLRPVRLADGPARTRVLCVGTPTAMSGIYQYSRLASHFRGVREVTALPVPGFAPGEPLPRSADVLVETLAGTARSAAGGEPFVLLGHSSGGALAYATAALLEDAGQPPAAVVLLDTYAIESGDPAERAEQEQDGRGAGFDTAMHAMAAGMLDREAEYGPFDSTRLSAMAHYIGLLSGLRLPGITAPVLFVRPEEAAGTSGPWTAGDSVQVPGDHFGIVEQHAAATADAVEKWLTSVTHRDGEEKH</sequence>
<dbReference type="InterPro" id="IPR014043">
    <property type="entry name" value="Acyl_transferase_dom"/>
</dbReference>
<dbReference type="InterPro" id="IPR020802">
    <property type="entry name" value="TesA-like"/>
</dbReference>
<dbReference type="Pfam" id="PF00109">
    <property type="entry name" value="ketoacyl-synt"/>
    <property type="match status" value="1"/>
</dbReference>
<dbReference type="EMBL" id="JBIVPC010000011">
    <property type="protein sequence ID" value="MFJ6038641.1"/>
    <property type="molecule type" value="Genomic_DNA"/>
</dbReference>
<dbReference type="InterPro" id="IPR001227">
    <property type="entry name" value="Ac_transferase_dom_sf"/>
</dbReference>
<dbReference type="PANTHER" id="PTHR43775:SF51">
    <property type="entry name" value="INACTIVE PHENOLPHTHIOCEROL SYNTHESIS POLYKETIDE SYNTHASE TYPE I PKS1-RELATED"/>
    <property type="match status" value="1"/>
</dbReference>
<feature type="region of interest" description="Disordered" evidence="7">
    <location>
        <begin position="611"/>
        <end position="633"/>
    </location>
</feature>
<dbReference type="InterPro" id="IPR018201">
    <property type="entry name" value="Ketoacyl_synth_AS"/>
</dbReference>
<keyword evidence="5" id="KW-0511">Multifunctional enzyme</keyword>
<dbReference type="PROSITE" id="PS50075">
    <property type="entry name" value="CARRIER"/>
    <property type="match status" value="2"/>
</dbReference>
<dbReference type="Pfam" id="PF00550">
    <property type="entry name" value="PP-binding"/>
    <property type="match status" value="2"/>
</dbReference>
<dbReference type="InterPro" id="IPR029058">
    <property type="entry name" value="AB_hydrolase_fold"/>
</dbReference>
<dbReference type="Gene3D" id="3.30.70.3290">
    <property type="match status" value="1"/>
</dbReference>
<dbReference type="SMART" id="SM00827">
    <property type="entry name" value="PKS_AT"/>
    <property type="match status" value="1"/>
</dbReference>
<dbReference type="SUPFAM" id="SSF52151">
    <property type="entry name" value="FabD/lysophospholipase-like"/>
    <property type="match status" value="1"/>
</dbReference>
<dbReference type="Pfam" id="PF00698">
    <property type="entry name" value="Acyl_transf_1"/>
    <property type="match status" value="1"/>
</dbReference>
<organism evidence="10 11">
    <name type="scientific">Streptomyces ardesiacus</name>
    <dbReference type="NCBI Taxonomy" id="285564"/>
    <lineage>
        <taxon>Bacteria</taxon>
        <taxon>Bacillati</taxon>
        <taxon>Actinomycetota</taxon>
        <taxon>Actinomycetes</taxon>
        <taxon>Kitasatosporales</taxon>
        <taxon>Streptomycetaceae</taxon>
        <taxon>Streptomyces</taxon>
    </lineage>
</organism>
<evidence type="ECO:0000256" key="4">
    <source>
        <dbReference type="ARBA" id="ARBA00023194"/>
    </source>
</evidence>
<dbReference type="InterPro" id="IPR001031">
    <property type="entry name" value="Thioesterase"/>
</dbReference>
<keyword evidence="2" id="KW-0597">Phosphoprotein</keyword>
<dbReference type="Proteomes" id="UP001617907">
    <property type="component" value="Unassembled WGS sequence"/>
</dbReference>
<evidence type="ECO:0000256" key="2">
    <source>
        <dbReference type="ARBA" id="ARBA00022553"/>
    </source>
</evidence>
<evidence type="ECO:0000313" key="10">
    <source>
        <dbReference type="EMBL" id="MFJ6038641.1"/>
    </source>
</evidence>
<dbReference type="SUPFAM" id="SSF53474">
    <property type="entry name" value="alpha/beta-Hydrolases"/>
    <property type="match status" value="1"/>
</dbReference>
<evidence type="ECO:0000256" key="1">
    <source>
        <dbReference type="ARBA" id="ARBA00022450"/>
    </source>
</evidence>
<dbReference type="InterPro" id="IPR020806">
    <property type="entry name" value="PKS_PP-bd"/>
</dbReference>
<dbReference type="InterPro" id="IPR016036">
    <property type="entry name" value="Malonyl_transacylase_ACP-bd"/>
</dbReference>
<dbReference type="PROSITE" id="PS00012">
    <property type="entry name" value="PHOSPHOPANTETHEINE"/>
    <property type="match status" value="2"/>
</dbReference>
<dbReference type="InterPro" id="IPR014030">
    <property type="entry name" value="Ketoacyl_synth_N"/>
</dbReference>
<name>A0ABW8HD27_9ACTN</name>
<dbReference type="Gene3D" id="3.40.50.1820">
    <property type="entry name" value="alpha/beta hydrolase"/>
    <property type="match status" value="1"/>
</dbReference>
<evidence type="ECO:0000259" key="8">
    <source>
        <dbReference type="PROSITE" id="PS50075"/>
    </source>
</evidence>
<dbReference type="RefSeq" id="WP_350890431.1">
    <property type="nucleotide sequence ID" value="NZ_JBIVPC010000011.1"/>
</dbReference>
<feature type="domain" description="Ketosynthase family 3 (KS3)" evidence="9">
    <location>
        <begin position="188"/>
        <end position="612"/>
    </location>
</feature>
<gene>
    <name evidence="10" type="ORF">ACIQFM_20555</name>
</gene>
<keyword evidence="6" id="KW-0012">Acyltransferase</keyword>
<keyword evidence="11" id="KW-1185">Reference proteome</keyword>
<dbReference type="SMART" id="SM00824">
    <property type="entry name" value="PKS_TE"/>
    <property type="match status" value="1"/>
</dbReference>
<evidence type="ECO:0000256" key="7">
    <source>
        <dbReference type="SAM" id="MobiDB-lite"/>
    </source>
</evidence>
<keyword evidence="3" id="KW-0808">Transferase</keyword>
<dbReference type="PROSITE" id="PS52004">
    <property type="entry name" value="KS3_2"/>
    <property type="match status" value="1"/>
</dbReference>
<dbReference type="SMART" id="SM00825">
    <property type="entry name" value="PKS_KS"/>
    <property type="match status" value="1"/>
</dbReference>
<dbReference type="InterPro" id="IPR032821">
    <property type="entry name" value="PKS_assoc"/>
</dbReference>
<dbReference type="Gene3D" id="1.10.1200.10">
    <property type="entry name" value="ACP-like"/>
    <property type="match status" value="2"/>
</dbReference>
<reference evidence="10 11" key="1">
    <citation type="submission" date="2024-10" db="EMBL/GenBank/DDBJ databases">
        <title>The Natural Products Discovery Center: Release of the First 8490 Sequenced Strains for Exploring Actinobacteria Biosynthetic Diversity.</title>
        <authorList>
            <person name="Kalkreuter E."/>
            <person name="Kautsar S.A."/>
            <person name="Yang D."/>
            <person name="Bader C.D."/>
            <person name="Teijaro C.N."/>
            <person name="Fluegel L."/>
            <person name="Davis C.M."/>
            <person name="Simpson J.R."/>
            <person name="Lauterbach L."/>
            <person name="Steele A.D."/>
            <person name="Gui C."/>
            <person name="Meng S."/>
            <person name="Li G."/>
            <person name="Viehrig K."/>
            <person name="Ye F."/>
            <person name="Su P."/>
            <person name="Kiefer A.F."/>
            <person name="Nichols A."/>
            <person name="Cepeda A.J."/>
            <person name="Yan W."/>
            <person name="Fan B."/>
            <person name="Jiang Y."/>
            <person name="Adhikari A."/>
            <person name="Zheng C.-J."/>
            <person name="Schuster L."/>
            <person name="Cowan T.M."/>
            <person name="Smanski M.J."/>
            <person name="Chevrette M.G."/>
            <person name="De Carvalho L.P.S."/>
            <person name="Shen B."/>
        </authorList>
    </citation>
    <scope>NUCLEOTIDE SEQUENCE [LARGE SCALE GENOMIC DNA]</scope>
    <source>
        <strain evidence="10 11">NPDC093086</strain>
    </source>
</reference>
<feature type="region of interest" description="Disordered" evidence="7">
    <location>
        <begin position="1077"/>
        <end position="1104"/>
    </location>
</feature>
<proteinExistence type="predicted"/>
<protein>
    <submittedName>
        <fullName evidence="10">Alpha/beta fold hydrolase</fullName>
    </submittedName>
</protein>
<keyword evidence="4" id="KW-0045">Antibiotic biosynthesis</keyword>
<dbReference type="InterPro" id="IPR036736">
    <property type="entry name" value="ACP-like_sf"/>
</dbReference>
<dbReference type="InterPro" id="IPR009081">
    <property type="entry name" value="PP-bd_ACP"/>
</dbReference>
<dbReference type="Gene3D" id="3.40.47.10">
    <property type="match status" value="1"/>
</dbReference>
<feature type="domain" description="Carrier" evidence="8">
    <location>
        <begin position="1118"/>
        <end position="1193"/>
    </location>
</feature>
<dbReference type="SUPFAM" id="SSF47336">
    <property type="entry name" value="ACP-like"/>
    <property type="match status" value="2"/>
</dbReference>
<dbReference type="CDD" id="cd00833">
    <property type="entry name" value="PKS"/>
    <property type="match status" value="1"/>
</dbReference>
<dbReference type="SUPFAM" id="SSF53901">
    <property type="entry name" value="Thiolase-like"/>
    <property type="match status" value="1"/>
</dbReference>
<dbReference type="Gene3D" id="3.40.366.10">
    <property type="entry name" value="Malonyl-Coenzyme A Acyl Carrier Protein, domain 2"/>
    <property type="match status" value="1"/>
</dbReference>
<evidence type="ECO:0000259" key="9">
    <source>
        <dbReference type="PROSITE" id="PS52004"/>
    </source>
</evidence>
<evidence type="ECO:0000256" key="5">
    <source>
        <dbReference type="ARBA" id="ARBA00023268"/>
    </source>
</evidence>
<dbReference type="PROSITE" id="PS00606">
    <property type="entry name" value="KS3_1"/>
    <property type="match status" value="1"/>
</dbReference>
<dbReference type="Pfam" id="PF16197">
    <property type="entry name" value="KAsynt_C_assoc"/>
    <property type="match status" value="1"/>
</dbReference>
<evidence type="ECO:0000313" key="11">
    <source>
        <dbReference type="Proteomes" id="UP001617907"/>
    </source>
</evidence>
<comment type="caution">
    <text evidence="10">The sequence shown here is derived from an EMBL/GenBank/DDBJ whole genome shotgun (WGS) entry which is preliminary data.</text>
</comment>
<dbReference type="Pfam" id="PF02801">
    <property type="entry name" value="Ketoacyl-synt_C"/>
    <property type="match status" value="1"/>
</dbReference>
<dbReference type="SMART" id="SM00823">
    <property type="entry name" value="PKS_PP"/>
    <property type="match status" value="2"/>
</dbReference>
<dbReference type="PANTHER" id="PTHR43775">
    <property type="entry name" value="FATTY ACID SYNTHASE"/>
    <property type="match status" value="1"/>
</dbReference>
<dbReference type="SUPFAM" id="SSF55048">
    <property type="entry name" value="Probable ACP-binding domain of malonyl-CoA ACP transacylase"/>
    <property type="match status" value="1"/>
</dbReference>
<evidence type="ECO:0000256" key="3">
    <source>
        <dbReference type="ARBA" id="ARBA00022679"/>
    </source>
</evidence>
<dbReference type="Pfam" id="PF00975">
    <property type="entry name" value="Thioesterase"/>
    <property type="match status" value="1"/>
</dbReference>
<dbReference type="InterPro" id="IPR006162">
    <property type="entry name" value="Ppantetheine_attach_site"/>
</dbReference>
<dbReference type="InterPro" id="IPR020841">
    <property type="entry name" value="PKS_Beta-ketoAc_synthase_dom"/>
</dbReference>